<evidence type="ECO:0000256" key="2">
    <source>
        <dbReference type="ARBA" id="ARBA00022517"/>
    </source>
</evidence>
<evidence type="ECO:0000313" key="5">
    <source>
        <dbReference type="EMBL" id="PXV67472.1"/>
    </source>
</evidence>
<evidence type="ECO:0000256" key="3">
    <source>
        <dbReference type="HAMAP-Rule" id="MF_01077"/>
    </source>
</evidence>
<dbReference type="Pfam" id="PF02576">
    <property type="entry name" value="RimP_N"/>
    <property type="match status" value="1"/>
</dbReference>
<evidence type="ECO:0000256" key="1">
    <source>
        <dbReference type="ARBA" id="ARBA00022490"/>
    </source>
</evidence>
<dbReference type="PANTHER" id="PTHR33867:SF1">
    <property type="entry name" value="RIBOSOME MATURATION FACTOR RIMP"/>
    <property type="match status" value="1"/>
</dbReference>
<dbReference type="RefSeq" id="WP_110309623.1">
    <property type="nucleotide sequence ID" value="NZ_QICL01000003.1"/>
</dbReference>
<dbReference type="InterPro" id="IPR003728">
    <property type="entry name" value="Ribosome_maturation_RimP"/>
</dbReference>
<feature type="domain" description="Ribosome maturation factor RimP N-terminal" evidence="4">
    <location>
        <begin position="18"/>
        <end position="75"/>
    </location>
</feature>
<comment type="caution">
    <text evidence="5">The sequence shown here is derived from an EMBL/GenBank/DDBJ whole genome shotgun (WGS) entry which is preliminary data.</text>
</comment>
<dbReference type="GO" id="GO:0000028">
    <property type="term" value="P:ribosomal small subunit assembly"/>
    <property type="evidence" value="ECO:0007669"/>
    <property type="project" value="TreeGrafter"/>
</dbReference>
<evidence type="ECO:0000259" key="4">
    <source>
        <dbReference type="Pfam" id="PF02576"/>
    </source>
</evidence>
<dbReference type="InterPro" id="IPR035956">
    <property type="entry name" value="RimP_N_sf"/>
</dbReference>
<gene>
    <name evidence="3" type="primary">rimP</name>
    <name evidence="5" type="ORF">CLV62_103145</name>
</gene>
<keyword evidence="2 3" id="KW-0690">Ribosome biogenesis</keyword>
<accession>A0A2V3PTZ9</accession>
<dbReference type="InterPro" id="IPR028989">
    <property type="entry name" value="RimP_N"/>
</dbReference>
<reference evidence="5 6" key="1">
    <citation type="submission" date="2018-03" db="EMBL/GenBank/DDBJ databases">
        <title>Genomic Encyclopedia of Archaeal and Bacterial Type Strains, Phase II (KMG-II): from individual species to whole genera.</title>
        <authorList>
            <person name="Goeker M."/>
        </authorList>
    </citation>
    <scope>NUCLEOTIDE SEQUENCE [LARGE SCALE GENOMIC DNA]</scope>
    <source>
        <strain evidence="5 6">DSM 100214</strain>
    </source>
</reference>
<dbReference type="PANTHER" id="PTHR33867">
    <property type="entry name" value="RIBOSOME MATURATION FACTOR RIMP"/>
    <property type="match status" value="1"/>
</dbReference>
<comment type="similarity">
    <text evidence="3">Belongs to the RimP family.</text>
</comment>
<keyword evidence="1 3" id="KW-0963">Cytoplasm</keyword>
<dbReference type="SUPFAM" id="SSF75420">
    <property type="entry name" value="YhbC-like, N-terminal domain"/>
    <property type="match status" value="1"/>
</dbReference>
<dbReference type="NCBIfam" id="NF002531">
    <property type="entry name" value="PRK02001.1"/>
    <property type="match status" value="1"/>
</dbReference>
<dbReference type="HAMAP" id="MF_01077">
    <property type="entry name" value="RimP"/>
    <property type="match status" value="1"/>
</dbReference>
<name>A0A2V3PTZ9_9BACT</name>
<organism evidence="5 6">
    <name type="scientific">Dysgonomonas alginatilytica</name>
    <dbReference type="NCBI Taxonomy" id="1605892"/>
    <lineage>
        <taxon>Bacteria</taxon>
        <taxon>Pseudomonadati</taxon>
        <taxon>Bacteroidota</taxon>
        <taxon>Bacteroidia</taxon>
        <taxon>Bacteroidales</taxon>
        <taxon>Dysgonomonadaceae</taxon>
        <taxon>Dysgonomonas</taxon>
    </lineage>
</organism>
<evidence type="ECO:0000313" key="6">
    <source>
        <dbReference type="Proteomes" id="UP000247973"/>
    </source>
</evidence>
<dbReference type="AlphaFoldDB" id="A0A2V3PTZ9"/>
<dbReference type="GO" id="GO:0006412">
    <property type="term" value="P:translation"/>
    <property type="evidence" value="ECO:0007669"/>
    <property type="project" value="TreeGrafter"/>
</dbReference>
<proteinExistence type="inferred from homology"/>
<dbReference type="Gene3D" id="3.30.300.70">
    <property type="entry name" value="RimP-like superfamily, N-terminal"/>
    <property type="match status" value="1"/>
</dbReference>
<dbReference type="Proteomes" id="UP000247973">
    <property type="component" value="Unassembled WGS sequence"/>
</dbReference>
<sequence>MINKLEIRDIAEDFLVNSDTFLVDVIIRPGNIIIVEVDSQEGVSLEDCIKLSKHIESKLDRDAEDFELEVGSAGVTSPFKITRQYEVNIGNEVEVLTKGGQKTTGVLKSCDDSAFTVTITKMEKPEGAKRKVAVEEDLSFKYDEVKYTKYLIRFK</sequence>
<comment type="function">
    <text evidence="3">Required for maturation of 30S ribosomal subunits.</text>
</comment>
<dbReference type="GO" id="GO:0005829">
    <property type="term" value="C:cytosol"/>
    <property type="evidence" value="ECO:0007669"/>
    <property type="project" value="TreeGrafter"/>
</dbReference>
<comment type="subcellular location">
    <subcellularLocation>
        <location evidence="3">Cytoplasm</location>
    </subcellularLocation>
</comment>
<dbReference type="EMBL" id="QICL01000003">
    <property type="protein sequence ID" value="PXV67472.1"/>
    <property type="molecule type" value="Genomic_DNA"/>
</dbReference>
<keyword evidence="6" id="KW-1185">Reference proteome</keyword>
<dbReference type="OrthoDB" id="9789702at2"/>
<protein>
    <recommendedName>
        <fullName evidence="3">Ribosome maturation factor RimP</fullName>
    </recommendedName>
</protein>